<keyword evidence="1" id="KW-0732">Signal</keyword>
<reference evidence="3 4" key="1">
    <citation type="journal article" date="2014" name="Int. J. Syst. Evol. Microbiol.">
        <title>Complete genome sequence of Corynebacterium casei LMG S-19264T (=DSM 44701T), isolated from a smear-ripened cheese.</title>
        <authorList>
            <consortium name="US DOE Joint Genome Institute (JGI-PGF)"/>
            <person name="Walter F."/>
            <person name="Albersmeier A."/>
            <person name="Kalinowski J."/>
            <person name="Ruckert C."/>
        </authorList>
    </citation>
    <scope>NUCLEOTIDE SEQUENCE [LARGE SCALE GENOMIC DNA]</scope>
    <source>
        <strain evidence="3 4">CGMCC 1.9161</strain>
    </source>
</reference>
<organism evidence="3 4">
    <name type="scientific">Salinarimonas ramus</name>
    <dbReference type="NCBI Taxonomy" id="690164"/>
    <lineage>
        <taxon>Bacteria</taxon>
        <taxon>Pseudomonadati</taxon>
        <taxon>Pseudomonadota</taxon>
        <taxon>Alphaproteobacteria</taxon>
        <taxon>Hyphomicrobiales</taxon>
        <taxon>Salinarimonadaceae</taxon>
        <taxon>Salinarimonas</taxon>
    </lineage>
</organism>
<dbReference type="InterPro" id="IPR005653">
    <property type="entry name" value="OstA-like_N"/>
</dbReference>
<evidence type="ECO:0000313" key="4">
    <source>
        <dbReference type="Proteomes" id="UP000600449"/>
    </source>
</evidence>
<feature type="domain" description="Organic solvent tolerance-like N-terminal" evidence="2">
    <location>
        <begin position="55"/>
        <end position="175"/>
    </location>
</feature>
<dbReference type="InterPro" id="IPR052037">
    <property type="entry name" value="LPS_export_LptA"/>
</dbReference>
<gene>
    <name evidence="3" type="ORF">GCM10011322_11470</name>
</gene>
<proteinExistence type="predicted"/>
<dbReference type="PANTHER" id="PTHR36504">
    <property type="entry name" value="LIPOPOLYSACCHARIDE EXPORT SYSTEM PROTEIN LPTA"/>
    <property type="match status" value="1"/>
</dbReference>
<dbReference type="EMBL" id="BMMF01000003">
    <property type="protein sequence ID" value="GGK26717.1"/>
    <property type="molecule type" value="Genomic_DNA"/>
</dbReference>
<dbReference type="AlphaFoldDB" id="A0A917Q5M7"/>
<evidence type="ECO:0000256" key="1">
    <source>
        <dbReference type="ARBA" id="ARBA00022729"/>
    </source>
</evidence>
<dbReference type="Pfam" id="PF03968">
    <property type="entry name" value="LptD_N"/>
    <property type="match status" value="1"/>
</dbReference>
<dbReference type="GO" id="GO:0017089">
    <property type="term" value="F:glycolipid transfer activity"/>
    <property type="evidence" value="ECO:0007669"/>
    <property type="project" value="TreeGrafter"/>
</dbReference>
<comment type="caution">
    <text evidence="3">The sequence shown here is derived from an EMBL/GenBank/DDBJ whole genome shotgun (WGS) entry which is preliminary data.</text>
</comment>
<dbReference type="GO" id="GO:0009279">
    <property type="term" value="C:cell outer membrane"/>
    <property type="evidence" value="ECO:0007669"/>
    <property type="project" value="TreeGrafter"/>
</dbReference>
<sequence>MHSARRPSRSYVLAAVLASAMGGALCLHGVPALAQSERTGAFAGLGSTSQAPIRIDADRLDVFEREGRAVYAGNVVAVQGNTTMRCASLTIFFARQGEDAGAAAQDQGEGGGTESIDRIECEGPVTILSEDQVATGARAIYDRRAGEVVLTGDVALSQGQNVTRGERLVYDVDAGVANIESGGNQRVRGLFVPGGAQ</sequence>
<name>A0A917Q5M7_9HYPH</name>
<dbReference type="Gene3D" id="2.60.450.10">
    <property type="entry name" value="Lipopolysaccharide (LPS) transport protein A like domain"/>
    <property type="match status" value="1"/>
</dbReference>
<evidence type="ECO:0000313" key="3">
    <source>
        <dbReference type="EMBL" id="GGK26717.1"/>
    </source>
</evidence>
<evidence type="ECO:0000259" key="2">
    <source>
        <dbReference type="Pfam" id="PF03968"/>
    </source>
</evidence>
<dbReference type="GO" id="GO:0030288">
    <property type="term" value="C:outer membrane-bounded periplasmic space"/>
    <property type="evidence" value="ECO:0007669"/>
    <property type="project" value="TreeGrafter"/>
</dbReference>
<protein>
    <submittedName>
        <fullName evidence="3">Organic solvent tolerance protein OstA</fullName>
    </submittedName>
</protein>
<dbReference type="Proteomes" id="UP000600449">
    <property type="component" value="Unassembled WGS sequence"/>
</dbReference>
<dbReference type="GO" id="GO:0015920">
    <property type="term" value="P:lipopolysaccharide transport"/>
    <property type="evidence" value="ECO:0007669"/>
    <property type="project" value="TreeGrafter"/>
</dbReference>
<keyword evidence="4" id="KW-1185">Reference proteome</keyword>
<accession>A0A917Q5M7</accession>
<dbReference type="RefSeq" id="WP_188910535.1">
    <property type="nucleotide sequence ID" value="NZ_BMMF01000003.1"/>
</dbReference>
<dbReference type="PANTHER" id="PTHR36504:SF1">
    <property type="entry name" value="LIPOPOLYSACCHARIDE EXPORT SYSTEM PROTEIN LPTA"/>
    <property type="match status" value="1"/>
</dbReference>